<organism evidence="7 8">
    <name type="scientific">Dimorphilus gyrociliatus</name>
    <dbReference type="NCBI Taxonomy" id="2664684"/>
    <lineage>
        <taxon>Eukaryota</taxon>
        <taxon>Metazoa</taxon>
        <taxon>Spiralia</taxon>
        <taxon>Lophotrochozoa</taxon>
        <taxon>Annelida</taxon>
        <taxon>Polychaeta</taxon>
        <taxon>Polychaeta incertae sedis</taxon>
        <taxon>Dinophilidae</taxon>
        <taxon>Dimorphilus</taxon>
    </lineage>
</organism>
<comment type="caution">
    <text evidence="7">The sequence shown here is derived from an EMBL/GenBank/DDBJ whole genome shotgun (WGS) entry which is preliminary data.</text>
</comment>
<dbReference type="SUPFAM" id="SSF47095">
    <property type="entry name" value="HMG-box"/>
    <property type="match status" value="1"/>
</dbReference>
<dbReference type="PROSITE" id="PS50118">
    <property type="entry name" value="HMG_BOX_2"/>
    <property type="match status" value="1"/>
</dbReference>
<feature type="compositionally biased region" description="Low complexity" evidence="5">
    <location>
        <begin position="240"/>
        <end position="252"/>
    </location>
</feature>
<dbReference type="InterPro" id="IPR051365">
    <property type="entry name" value="TOX_HMG-box_domain"/>
</dbReference>
<dbReference type="PANTHER" id="PTHR45781">
    <property type="entry name" value="AGAP000281-PA"/>
    <property type="match status" value="1"/>
</dbReference>
<name>A0A7I8VQL3_9ANNE</name>
<comment type="subcellular location">
    <subcellularLocation>
        <location evidence="1">Nucleus</location>
    </subcellularLocation>
</comment>
<dbReference type="GO" id="GO:0006357">
    <property type="term" value="P:regulation of transcription by RNA polymerase II"/>
    <property type="evidence" value="ECO:0007669"/>
    <property type="project" value="TreeGrafter"/>
</dbReference>
<reference evidence="7 8" key="1">
    <citation type="submission" date="2020-08" db="EMBL/GenBank/DDBJ databases">
        <authorList>
            <person name="Hejnol A."/>
        </authorList>
    </citation>
    <scope>NUCLEOTIDE SEQUENCE [LARGE SCALE GENOMIC DNA]</scope>
</reference>
<evidence type="ECO:0000256" key="3">
    <source>
        <dbReference type="ARBA" id="ARBA00023242"/>
    </source>
</evidence>
<evidence type="ECO:0000256" key="4">
    <source>
        <dbReference type="PROSITE-ProRule" id="PRU00267"/>
    </source>
</evidence>
<dbReference type="InterPro" id="IPR036910">
    <property type="entry name" value="HMG_box_dom_sf"/>
</dbReference>
<dbReference type="EMBL" id="CAJFCJ010000007">
    <property type="protein sequence ID" value="CAD5117776.1"/>
    <property type="molecule type" value="Genomic_DNA"/>
</dbReference>
<dbReference type="AlphaFoldDB" id="A0A7I8VQL3"/>
<dbReference type="SMART" id="SM00398">
    <property type="entry name" value="HMG"/>
    <property type="match status" value="1"/>
</dbReference>
<dbReference type="InterPro" id="IPR009071">
    <property type="entry name" value="HMG_box_dom"/>
</dbReference>
<evidence type="ECO:0000256" key="1">
    <source>
        <dbReference type="ARBA" id="ARBA00004123"/>
    </source>
</evidence>
<feature type="region of interest" description="Disordered" evidence="5">
    <location>
        <begin position="240"/>
        <end position="265"/>
    </location>
</feature>
<dbReference type="GO" id="GO:0031490">
    <property type="term" value="F:chromatin DNA binding"/>
    <property type="evidence" value="ECO:0007669"/>
    <property type="project" value="TreeGrafter"/>
</dbReference>
<dbReference type="CDD" id="cd21995">
    <property type="entry name" value="HMG-box_TOX-like"/>
    <property type="match status" value="1"/>
</dbReference>
<evidence type="ECO:0000313" key="8">
    <source>
        <dbReference type="Proteomes" id="UP000549394"/>
    </source>
</evidence>
<keyword evidence="8" id="KW-1185">Reference proteome</keyword>
<evidence type="ECO:0000256" key="5">
    <source>
        <dbReference type="SAM" id="MobiDB-lite"/>
    </source>
</evidence>
<feature type="domain" description="HMG box" evidence="6">
    <location>
        <begin position="159"/>
        <end position="227"/>
    </location>
</feature>
<protein>
    <submittedName>
        <fullName evidence="7">DgyrCDS6520</fullName>
    </submittedName>
</protein>
<gene>
    <name evidence="7" type="ORF">DGYR_LOCUS6272</name>
</gene>
<dbReference type="PANTHER" id="PTHR45781:SF1">
    <property type="entry name" value="HMG BOX DOMAIN-CONTAINING PROTEIN"/>
    <property type="match status" value="1"/>
</dbReference>
<dbReference type="PRINTS" id="PR00886">
    <property type="entry name" value="HIGHMOBLTY12"/>
</dbReference>
<keyword evidence="2 4" id="KW-0238">DNA-binding</keyword>
<dbReference type="Pfam" id="PF00505">
    <property type="entry name" value="HMG_box"/>
    <property type="match status" value="1"/>
</dbReference>
<evidence type="ECO:0000259" key="6">
    <source>
        <dbReference type="PROSITE" id="PS50118"/>
    </source>
</evidence>
<dbReference type="Proteomes" id="UP000549394">
    <property type="component" value="Unassembled WGS sequence"/>
</dbReference>
<feature type="DNA-binding region" description="HMG box" evidence="4">
    <location>
        <begin position="159"/>
        <end position="227"/>
    </location>
</feature>
<dbReference type="OrthoDB" id="10027956at2759"/>
<accession>A0A7I8VQL3</accession>
<dbReference type="Gene3D" id="1.10.30.10">
    <property type="entry name" value="High mobility group box domain"/>
    <property type="match status" value="1"/>
</dbReference>
<dbReference type="FunFam" id="1.10.30.10:FF:000005">
    <property type="entry name" value="TOX high mobility group box family member 3"/>
    <property type="match status" value="1"/>
</dbReference>
<evidence type="ECO:0000256" key="2">
    <source>
        <dbReference type="ARBA" id="ARBA00023125"/>
    </source>
</evidence>
<sequence length="336" mass="37163">MHSVRYEPYCMPHRMPAMFRDYQYSQQQMNAVVQVEDLPPYGSLEELLQSDCTPQFPPANLDIPDIMTDNSTVDCQHTHIQVPLNSGYCTDQVATGPNVGVSPATGSINEHNDGIHPQMSQMQQGVAAVHRRGTTTSIVVKNKVKTASKKRKKRDPNEPQKPVSAYALFFRDSQASIKTRNPNMSFGEVSKLVAHMWEDLDADSKAMYRKRTETAKKEYLKQLAAYRASLVSKGPLEGESWSGVSSGSSADGSPPPVSTTYLSTPSIASPLPSPQAYGEQTVMPSGELMCVRQGCKNGAIHDPAWDRDYCSNECVATHCRDVFTQWVARQNQTSVK</sequence>
<evidence type="ECO:0000313" key="7">
    <source>
        <dbReference type="EMBL" id="CAD5117776.1"/>
    </source>
</evidence>
<keyword evidence="3 4" id="KW-0539">Nucleus</keyword>
<proteinExistence type="predicted"/>
<dbReference type="GO" id="GO:0005634">
    <property type="term" value="C:nucleus"/>
    <property type="evidence" value="ECO:0007669"/>
    <property type="project" value="UniProtKB-SubCell"/>
</dbReference>